<reference evidence="3 4" key="1">
    <citation type="submission" date="2013-08" db="EMBL/GenBank/DDBJ databases">
        <title>The genome sequence of Skermanella stibiiresistens.</title>
        <authorList>
            <person name="Zhu W."/>
            <person name="Wang G."/>
        </authorList>
    </citation>
    <scope>NUCLEOTIDE SEQUENCE [LARGE SCALE GENOMIC DNA]</scope>
    <source>
        <strain evidence="3 4">SB22</strain>
    </source>
</reference>
<dbReference type="InterPro" id="IPR042262">
    <property type="entry name" value="CN_hydtase_beta_C"/>
</dbReference>
<dbReference type="SUPFAM" id="SSF50090">
    <property type="entry name" value="Electron transport accessory proteins"/>
    <property type="match status" value="1"/>
</dbReference>
<evidence type="ECO:0000313" key="4">
    <source>
        <dbReference type="Proteomes" id="UP000019486"/>
    </source>
</evidence>
<gene>
    <name evidence="3" type="ORF">N825_06500</name>
</gene>
<comment type="caution">
    <text evidence="3">The sequence shown here is derived from an EMBL/GenBank/DDBJ whole genome shotgun (WGS) entry which is preliminary data.</text>
</comment>
<keyword evidence="4" id="KW-1185">Reference proteome</keyword>
<evidence type="ECO:0000259" key="2">
    <source>
        <dbReference type="Pfam" id="PF21006"/>
    </source>
</evidence>
<proteinExistence type="predicted"/>
<dbReference type="NCBIfam" id="TIGR03889">
    <property type="entry name" value="nitrile_acc"/>
    <property type="match status" value="1"/>
</dbReference>
<accession>W9H6F1</accession>
<protein>
    <submittedName>
        <fullName evidence="3">Nitrile hydratase accessory protein</fullName>
    </submittedName>
</protein>
<evidence type="ECO:0000256" key="1">
    <source>
        <dbReference type="SAM" id="MobiDB-lite"/>
    </source>
</evidence>
<dbReference type="STRING" id="1385369.N825_06500"/>
<dbReference type="EMBL" id="AVFL01000012">
    <property type="protein sequence ID" value="EWY39348.1"/>
    <property type="molecule type" value="Genomic_DNA"/>
</dbReference>
<dbReference type="Gene3D" id="1.10.472.20">
    <property type="entry name" value="Nitrile hydratase, beta subunit"/>
    <property type="match status" value="1"/>
</dbReference>
<organism evidence="3 4">
    <name type="scientific">Skermanella stibiiresistens SB22</name>
    <dbReference type="NCBI Taxonomy" id="1385369"/>
    <lineage>
        <taxon>Bacteria</taxon>
        <taxon>Pseudomonadati</taxon>
        <taxon>Pseudomonadota</taxon>
        <taxon>Alphaproteobacteria</taxon>
        <taxon>Rhodospirillales</taxon>
        <taxon>Azospirillaceae</taxon>
        <taxon>Skermanella</taxon>
    </lineage>
</organism>
<dbReference type="RefSeq" id="WP_084164814.1">
    <property type="nucleotide sequence ID" value="NZ_AVFL01000012.1"/>
</dbReference>
<feature type="region of interest" description="Disordered" evidence="1">
    <location>
        <begin position="1"/>
        <end position="20"/>
    </location>
</feature>
<dbReference type="Pfam" id="PF21006">
    <property type="entry name" value="NHase_beta_N"/>
    <property type="match status" value="1"/>
</dbReference>
<sequence>MTALSHTPGPHQPVEEPPFKEPWEAQAFAMTVRLHEAGHFTWPEWAEILADEIAAAQERGDPDLGSTYYHHWLRALERMVVTKGLVMPDELP</sequence>
<name>W9H6F1_9PROT</name>
<dbReference type="InterPro" id="IPR049054">
    <property type="entry name" value="CN_hydtase_beta-like_N"/>
</dbReference>
<dbReference type="InterPro" id="IPR023808">
    <property type="entry name" value="Nitrile_Hydratase_acc_put"/>
</dbReference>
<evidence type="ECO:0000313" key="3">
    <source>
        <dbReference type="EMBL" id="EWY39348.1"/>
    </source>
</evidence>
<dbReference type="InterPro" id="IPR008990">
    <property type="entry name" value="Elect_transpt_acc-like_dom_sf"/>
</dbReference>
<dbReference type="OrthoDB" id="9811616at2"/>
<dbReference type="Proteomes" id="UP000019486">
    <property type="component" value="Unassembled WGS sequence"/>
</dbReference>
<dbReference type="AlphaFoldDB" id="W9H6F1"/>
<feature type="domain" description="Nitrile hydratase beta subunit-like N-terminal" evidence="2">
    <location>
        <begin position="10"/>
        <end position="91"/>
    </location>
</feature>